<gene>
    <name evidence="5" type="ORF">Sjap_018047</name>
</gene>
<dbReference type="EMBL" id="JBBNAE010000007">
    <property type="protein sequence ID" value="KAK9109987.1"/>
    <property type="molecule type" value="Genomic_DNA"/>
</dbReference>
<evidence type="ECO:0000256" key="3">
    <source>
        <dbReference type="ARBA" id="ARBA00022801"/>
    </source>
</evidence>
<evidence type="ECO:0000256" key="1">
    <source>
        <dbReference type="ARBA" id="ARBA00008140"/>
    </source>
</evidence>
<comment type="similarity">
    <text evidence="1">Belongs to the DeSI family.</text>
</comment>
<reference evidence="5 6" key="1">
    <citation type="submission" date="2024-01" db="EMBL/GenBank/DDBJ databases">
        <title>Genome assemblies of Stephania.</title>
        <authorList>
            <person name="Yang L."/>
        </authorList>
    </citation>
    <scope>NUCLEOTIDE SEQUENCE [LARGE SCALE GENOMIC DNA]</scope>
    <source>
        <strain evidence="5">QJT</strain>
        <tissue evidence="5">Leaf</tissue>
    </source>
</reference>
<dbReference type="Proteomes" id="UP001417504">
    <property type="component" value="Unassembled WGS sequence"/>
</dbReference>
<dbReference type="GO" id="GO:0101005">
    <property type="term" value="F:deubiquitinase activity"/>
    <property type="evidence" value="ECO:0007669"/>
    <property type="project" value="TreeGrafter"/>
</dbReference>
<dbReference type="InterPro" id="IPR008580">
    <property type="entry name" value="PPPDE_dom"/>
</dbReference>
<proteinExistence type="inferred from homology"/>
<dbReference type="InterPro" id="IPR042266">
    <property type="entry name" value="PPPDE_sf"/>
</dbReference>
<evidence type="ECO:0000313" key="5">
    <source>
        <dbReference type="EMBL" id="KAK9109987.1"/>
    </source>
</evidence>
<dbReference type="GO" id="GO:0016579">
    <property type="term" value="P:protein deubiquitination"/>
    <property type="evidence" value="ECO:0007669"/>
    <property type="project" value="TreeGrafter"/>
</dbReference>
<evidence type="ECO:0000313" key="6">
    <source>
        <dbReference type="Proteomes" id="UP001417504"/>
    </source>
</evidence>
<name>A0AAP0NIX9_9MAGN</name>
<dbReference type="PANTHER" id="PTHR12378">
    <property type="entry name" value="DESUMOYLATING ISOPEPTIDASE"/>
    <property type="match status" value="1"/>
</dbReference>
<accession>A0AAP0NIX9</accession>
<dbReference type="PANTHER" id="PTHR12378:SF17">
    <property type="entry name" value="OS06G0182100 PROTEIN"/>
    <property type="match status" value="1"/>
</dbReference>
<dbReference type="Pfam" id="PF05903">
    <property type="entry name" value="Peptidase_C97"/>
    <property type="match status" value="1"/>
</dbReference>
<dbReference type="GO" id="GO:0006508">
    <property type="term" value="P:proteolysis"/>
    <property type="evidence" value="ECO:0007669"/>
    <property type="project" value="UniProtKB-KW"/>
</dbReference>
<dbReference type="AlphaFoldDB" id="A0AAP0NIX9"/>
<keyword evidence="6" id="KW-1185">Reference proteome</keyword>
<sequence>MKKLVLEKQKELEEINKSTHIHVDTQTARHILITSLEFGDVDISGLFSNMEDQILKAKELALSRKGILDKVEKLKHASVEESWLHEYEKKKNTIFVPIYLNVYDLHPINGSINWLDLSLYHFGIQAVHGIEYEFGGHDSPSTGIFKGEPRECPGLTLRKLILIGRTDLGPHEVHKFMEELSKSYTGTSYNLITKNCNHFYNDVSLRLTGKRIPRWLNRLAKIGEQLLLDALTKSNLNFGKIL</sequence>
<feature type="domain" description="PPPDE" evidence="4">
    <location>
        <begin position="96"/>
        <end position="242"/>
    </location>
</feature>
<comment type="caution">
    <text evidence="5">The sequence shown here is derived from an EMBL/GenBank/DDBJ whole genome shotgun (WGS) entry which is preliminary data.</text>
</comment>
<dbReference type="PROSITE" id="PS51858">
    <property type="entry name" value="PPPDE"/>
    <property type="match status" value="1"/>
</dbReference>
<dbReference type="Gene3D" id="3.90.1720.30">
    <property type="entry name" value="PPPDE domains"/>
    <property type="match status" value="1"/>
</dbReference>
<evidence type="ECO:0000259" key="4">
    <source>
        <dbReference type="PROSITE" id="PS51858"/>
    </source>
</evidence>
<keyword evidence="3" id="KW-0378">Hydrolase</keyword>
<protein>
    <recommendedName>
        <fullName evidence="4">PPPDE domain-containing protein</fullName>
    </recommendedName>
</protein>
<keyword evidence="2" id="KW-0645">Protease</keyword>
<organism evidence="5 6">
    <name type="scientific">Stephania japonica</name>
    <dbReference type="NCBI Taxonomy" id="461633"/>
    <lineage>
        <taxon>Eukaryota</taxon>
        <taxon>Viridiplantae</taxon>
        <taxon>Streptophyta</taxon>
        <taxon>Embryophyta</taxon>
        <taxon>Tracheophyta</taxon>
        <taxon>Spermatophyta</taxon>
        <taxon>Magnoliopsida</taxon>
        <taxon>Ranunculales</taxon>
        <taxon>Menispermaceae</taxon>
        <taxon>Menispermoideae</taxon>
        <taxon>Cissampelideae</taxon>
        <taxon>Stephania</taxon>
    </lineage>
</organism>
<dbReference type="SMART" id="SM01179">
    <property type="entry name" value="DUF862"/>
    <property type="match status" value="1"/>
</dbReference>
<evidence type="ECO:0000256" key="2">
    <source>
        <dbReference type="ARBA" id="ARBA00022670"/>
    </source>
</evidence>